<dbReference type="KEGG" id="tng:GSTEN00024563G001"/>
<dbReference type="AlphaFoldDB" id="Q4S3P3"/>
<feature type="non-terminal residue" evidence="2">
    <location>
        <position position="1"/>
    </location>
</feature>
<dbReference type="SUPFAM" id="SSF100895">
    <property type="entry name" value="Kazal-type serine protease inhibitors"/>
    <property type="match status" value="1"/>
</dbReference>
<accession>Q4S3P3</accession>
<dbReference type="InterPro" id="IPR002350">
    <property type="entry name" value="Kazal_dom"/>
</dbReference>
<dbReference type="CDD" id="cd00104">
    <property type="entry name" value="KAZAL_FS"/>
    <property type="match status" value="1"/>
</dbReference>
<proteinExistence type="predicted"/>
<protein>
    <submittedName>
        <fullName evidence="2">(spotted green pufferfish) hypothetical protein</fullName>
    </submittedName>
</protein>
<reference evidence="2" key="1">
    <citation type="journal article" date="2004" name="Nature">
        <title>Genome duplication in the teleost fish Tetraodon nigroviridis reveals the early vertebrate proto-karyotype.</title>
        <authorList>
            <person name="Jaillon O."/>
            <person name="Aury J.-M."/>
            <person name="Brunet F."/>
            <person name="Petit J.-L."/>
            <person name="Stange-Thomann N."/>
            <person name="Mauceli E."/>
            <person name="Bouneau L."/>
            <person name="Fischer C."/>
            <person name="Ozouf-Costaz C."/>
            <person name="Bernot A."/>
            <person name="Nicaud S."/>
            <person name="Jaffe D."/>
            <person name="Fisher S."/>
            <person name="Lutfalla G."/>
            <person name="Dossat C."/>
            <person name="Segurens B."/>
            <person name="Dasilva C."/>
            <person name="Salanoubat M."/>
            <person name="Levy M."/>
            <person name="Boudet N."/>
            <person name="Castellano S."/>
            <person name="Anthouard V."/>
            <person name="Jubin C."/>
            <person name="Castelli V."/>
            <person name="Katinka M."/>
            <person name="Vacherie B."/>
            <person name="Biemont C."/>
            <person name="Skalli Z."/>
            <person name="Cattolico L."/>
            <person name="Poulain J."/>
            <person name="De Berardinis V."/>
            <person name="Cruaud C."/>
            <person name="Duprat S."/>
            <person name="Brottier P."/>
            <person name="Coutanceau J.-P."/>
            <person name="Gouzy J."/>
            <person name="Parra G."/>
            <person name="Lardier G."/>
            <person name="Chapple C."/>
            <person name="McKernan K.J."/>
            <person name="McEwan P."/>
            <person name="Bosak S."/>
            <person name="Kellis M."/>
            <person name="Volff J.-N."/>
            <person name="Guigo R."/>
            <person name="Zody M.C."/>
            <person name="Mesirov J."/>
            <person name="Lindblad-Toh K."/>
            <person name="Birren B."/>
            <person name="Nusbaum C."/>
            <person name="Kahn D."/>
            <person name="Robinson-Rechavi M."/>
            <person name="Laudet V."/>
            <person name="Schachter V."/>
            <person name="Quetier F."/>
            <person name="Saurin W."/>
            <person name="Scarpelli C."/>
            <person name="Wincker P."/>
            <person name="Lander E.S."/>
            <person name="Weissenbach J."/>
            <person name="Roest Crollius H."/>
        </authorList>
    </citation>
    <scope>NUCLEOTIDE SEQUENCE [LARGE SCALE GENOMIC DNA]</scope>
</reference>
<dbReference type="Gene3D" id="3.30.60.30">
    <property type="match status" value="1"/>
</dbReference>
<evidence type="ECO:0000259" key="1">
    <source>
        <dbReference type="PROSITE" id="PS51465"/>
    </source>
</evidence>
<dbReference type="EMBL" id="CAAE01014747">
    <property type="protein sequence ID" value="CAG04739.1"/>
    <property type="molecule type" value="Genomic_DNA"/>
</dbReference>
<dbReference type="InterPro" id="IPR036058">
    <property type="entry name" value="Kazal_dom_sf"/>
</dbReference>
<reference evidence="2" key="2">
    <citation type="submission" date="2004-02" db="EMBL/GenBank/DDBJ databases">
        <authorList>
            <consortium name="Genoscope"/>
            <consortium name="Whitehead Institute Centre for Genome Research"/>
        </authorList>
    </citation>
    <scope>NUCLEOTIDE SEQUENCE</scope>
</reference>
<comment type="caution">
    <text evidence="2">The sequence shown here is derived from an EMBL/GenBank/DDBJ whole genome shotgun (WGS) entry which is preliminary data.</text>
</comment>
<name>Q4S3P3_TETNG</name>
<dbReference type="Pfam" id="PF07648">
    <property type="entry name" value="Kazal_2"/>
    <property type="match status" value="1"/>
</dbReference>
<feature type="domain" description="Kazal-like" evidence="1">
    <location>
        <begin position="9"/>
        <end position="60"/>
    </location>
</feature>
<gene>
    <name evidence="2" type="ORF">GSTENG00024563001</name>
</gene>
<dbReference type="SMART" id="SM00280">
    <property type="entry name" value="KAZAL"/>
    <property type="match status" value="1"/>
</dbReference>
<evidence type="ECO:0000313" key="2">
    <source>
        <dbReference type="EMBL" id="CAG04739.1"/>
    </source>
</evidence>
<dbReference type="OrthoDB" id="5986054at2759"/>
<dbReference type="PROSITE" id="PS51465">
    <property type="entry name" value="KAZAL_2"/>
    <property type="match status" value="1"/>
</dbReference>
<dbReference type="FunFam" id="3.30.60.30:FF:000012">
    <property type="entry name" value="SPARC-related modular calcium binding protein 1"/>
    <property type="match status" value="1"/>
</dbReference>
<sequence>FVLLQFLRVDQDKECNVECSGTPRKPLCASDGRTFTSRCEFLRAKCRDPQLEVTRGPCKG</sequence>
<organism evidence="2">
    <name type="scientific">Tetraodon nigroviridis</name>
    <name type="common">Spotted green pufferfish</name>
    <name type="synonym">Chelonodon nigroviridis</name>
    <dbReference type="NCBI Taxonomy" id="99883"/>
    <lineage>
        <taxon>Eukaryota</taxon>
        <taxon>Metazoa</taxon>
        <taxon>Chordata</taxon>
        <taxon>Craniata</taxon>
        <taxon>Vertebrata</taxon>
        <taxon>Euteleostomi</taxon>
        <taxon>Actinopterygii</taxon>
        <taxon>Neopterygii</taxon>
        <taxon>Teleostei</taxon>
        <taxon>Neoteleostei</taxon>
        <taxon>Acanthomorphata</taxon>
        <taxon>Eupercaria</taxon>
        <taxon>Tetraodontiformes</taxon>
        <taxon>Tetradontoidea</taxon>
        <taxon>Tetraodontidae</taxon>
        <taxon>Tetraodon</taxon>
    </lineage>
</organism>